<proteinExistence type="predicted"/>
<dbReference type="STRING" id="1297750.SAMN05444405_10272"/>
<evidence type="ECO:0008006" key="3">
    <source>
        <dbReference type="Google" id="ProtNLM"/>
    </source>
</evidence>
<dbReference type="EMBL" id="FQTV01000002">
    <property type="protein sequence ID" value="SHE55536.1"/>
    <property type="molecule type" value="Genomic_DNA"/>
</dbReference>
<gene>
    <name evidence="1" type="ORF">SAMN05444405_10272</name>
</gene>
<evidence type="ECO:0000313" key="2">
    <source>
        <dbReference type="Proteomes" id="UP000184509"/>
    </source>
</evidence>
<dbReference type="AlphaFoldDB" id="A0A1M4UFR6"/>
<evidence type="ECO:0000313" key="1">
    <source>
        <dbReference type="EMBL" id="SHE55536.1"/>
    </source>
</evidence>
<keyword evidence="2" id="KW-1185">Reference proteome</keyword>
<name>A0A1M4UFR6_9BACE</name>
<protein>
    <recommendedName>
        <fullName evidence="3">DUF3843 domain-containing protein</fullName>
    </recommendedName>
</protein>
<dbReference type="RefSeq" id="WP_139261203.1">
    <property type="nucleotide sequence ID" value="NZ_FQTV01000002.1"/>
</dbReference>
<reference evidence="1 2" key="1">
    <citation type="submission" date="2016-11" db="EMBL/GenBank/DDBJ databases">
        <authorList>
            <person name="Jaros S."/>
            <person name="Januszkiewicz K."/>
            <person name="Wedrychowicz H."/>
        </authorList>
    </citation>
    <scope>NUCLEOTIDE SEQUENCE [LARGE SCALE GENOMIC DNA]</scope>
    <source>
        <strain evidence="1 2">DSM 26991</strain>
    </source>
</reference>
<dbReference type="Pfam" id="PF12954">
    <property type="entry name" value="DUF3843"/>
    <property type="match status" value="2"/>
</dbReference>
<organism evidence="1 2">
    <name type="scientific">Bacteroides luti</name>
    <dbReference type="NCBI Taxonomy" id="1297750"/>
    <lineage>
        <taxon>Bacteria</taxon>
        <taxon>Pseudomonadati</taxon>
        <taxon>Bacteroidota</taxon>
        <taxon>Bacteroidia</taxon>
        <taxon>Bacteroidales</taxon>
        <taxon>Bacteroidaceae</taxon>
        <taxon>Bacteroides</taxon>
    </lineage>
</organism>
<accession>A0A1M4UFR6</accession>
<sequence length="502" mass="58672">MKANTSTIYMQDWLALHPYNRMAETDQYYIDIANDILKIINQSATSFSLNSDIKQAISCHLAAYFEDVISQEGLWRAFITKHKEIYGKYLPFYPLSSDYYEDEINLEDVAFLLWLNIQLYVGNDKEEFINPEEPSLIKLAKEIYNLLDGEFETAPENTFMTDFFSFENKDYHKFPAFANDAEWLFFQSYLLAPCNEEPINTIIDQVHKHYPKASDKDRNAIVHDAVNRLMFSDPCGPLALQINEWFSAIAGSNHPYKDYFDHFEFIDREEFYIIEKSNSHIKIRSLANGREIDVTKEAIADSSVLIPWKTVITVSCAYYNNEWWFFGKFSIRKLNDDEDIRPAASDVKEIKAVDPVYTIFTEASQGEPLMYFSSYDDLKEFFINGLKWEDNDDNMMPDLKAFQNFILYANPKGMLIAPDIAEYVKDERNPMYNEEKAIEGALDLFTVQEQCPVDLLKYLENSGRLPDAQIKSELGQEHGKKLLHENWDFIARLFLESYYREE</sequence>
<dbReference type="Proteomes" id="UP000184509">
    <property type="component" value="Unassembled WGS sequence"/>
</dbReference>
<dbReference type="InterPro" id="IPR024214">
    <property type="entry name" value="DUF3843"/>
</dbReference>
<dbReference type="OrthoDB" id="693120at2"/>